<name>A0A498LKK5_LABRO</name>
<feature type="region of interest" description="Disordered" evidence="1">
    <location>
        <begin position="32"/>
        <end position="73"/>
    </location>
</feature>
<sequence>MKSGSKEPRINGINAEIISRVTDMYIDFIRKGIEKKKENRKRQDGGGDSKPKKDTPGARGAHFRKEVVEDMMG</sequence>
<feature type="compositionally biased region" description="Basic and acidic residues" evidence="1">
    <location>
        <begin position="32"/>
        <end position="56"/>
    </location>
</feature>
<protein>
    <submittedName>
        <fullName evidence="2">Uncharacterized protein</fullName>
    </submittedName>
</protein>
<reference evidence="2 3" key="1">
    <citation type="submission" date="2018-03" db="EMBL/GenBank/DDBJ databases">
        <title>Draft genome sequence of Rohu Carp (Labeo rohita).</title>
        <authorList>
            <person name="Das P."/>
            <person name="Kushwaha B."/>
            <person name="Joshi C.G."/>
            <person name="Kumar D."/>
            <person name="Nagpure N.S."/>
            <person name="Sahoo L."/>
            <person name="Das S.P."/>
            <person name="Bit A."/>
            <person name="Patnaik S."/>
            <person name="Meher P.K."/>
            <person name="Jayasankar P."/>
            <person name="Koringa P.G."/>
            <person name="Patel N.V."/>
            <person name="Hinsu A.T."/>
            <person name="Kumar R."/>
            <person name="Pandey M."/>
            <person name="Agarwal S."/>
            <person name="Srivastava S."/>
            <person name="Singh M."/>
            <person name="Iquebal M.A."/>
            <person name="Jaiswal S."/>
            <person name="Angadi U.B."/>
            <person name="Kumar N."/>
            <person name="Raza M."/>
            <person name="Shah T.M."/>
            <person name="Rai A."/>
            <person name="Jena J.K."/>
        </authorList>
    </citation>
    <scope>NUCLEOTIDE SEQUENCE [LARGE SCALE GENOMIC DNA]</scope>
    <source>
        <strain evidence="2">DASCIFA01</strain>
        <tissue evidence="2">Testis</tissue>
    </source>
</reference>
<dbReference type="EMBL" id="QBIY01013345">
    <property type="protein sequence ID" value="RXN07546.1"/>
    <property type="molecule type" value="Genomic_DNA"/>
</dbReference>
<evidence type="ECO:0000313" key="2">
    <source>
        <dbReference type="EMBL" id="RXN07546.1"/>
    </source>
</evidence>
<dbReference type="AlphaFoldDB" id="A0A498LKK5"/>
<gene>
    <name evidence="2" type="ORF">ROHU_032238</name>
</gene>
<accession>A0A498LKK5</accession>
<keyword evidence="3" id="KW-1185">Reference proteome</keyword>
<proteinExistence type="predicted"/>
<dbReference type="Proteomes" id="UP000290572">
    <property type="component" value="Unassembled WGS sequence"/>
</dbReference>
<feature type="compositionally biased region" description="Basic and acidic residues" evidence="1">
    <location>
        <begin position="63"/>
        <end position="73"/>
    </location>
</feature>
<comment type="caution">
    <text evidence="2">The sequence shown here is derived from an EMBL/GenBank/DDBJ whole genome shotgun (WGS) entry which is preliminary data.</text>
</comment>
<evidence type="ECO:0000313" key="3">
    <source>
        <dbReference type="Proteomes" id="UP000290572"/>
    </source>
</evidence>
<organism evidence="2 3">
    <name type="scientific">Labeo rohita</name>
    <name type="common">Indian major carp</name>
    <name type="synonym">Cyprinus rohita</name>
    <dbReference type="NCBI Taxonomy" id="84645"/>
    <lineage>
        <taxon>Eukaryota</taxon>
        <taxon>Metazoa</taxon>
        <taxon>Chordata</taxon>
        <taxon>Craniata</taxon>
        <taxon>Vertebrata</taxon>
        <taxon>Euteleostomi</taxon>
        <taxon>Actinopterygii</taxon>
        <taxon>Neopterygii</taxon>
        <taxon>Teleostei</taxon>
        <taxon>Ostariophysi</taxon>
        <taxon>Cypriniformes</taxon>
        <taxon>Cyprinidae</taxon>
        <taxon>Labeoninae</taxon>
        <taxon>Labeonini</taxon>
        <taxon>Labeo</taxon>
    </lineage>
</organism>
<evidence type="ECO:0000256" key="1">
    <source>
        <dbReference type="SAM" id="MobiDB-lite"/>
    </source>
</evidence>